<comment type="caution">
    <text evidence="12">The sequence shown here is derived from an EMBL/GenBank/DDBJ whole genome shotgun (WGS) entry which is preliminary data.</text>
</comment>
<evidence type="ECO:0000256" key="5">
    <source>
        <dbReference type="ARBA" id="ARBA00022946"/>
    </source>
</evidence>
<keyword evidence="5" id="KW-0809">Transit peptide</keyword>
<dbReference type="InterPro" id="IPR017941">
    <property type="entry name" value="Rieske_2Fe-2S"/>
</dbReference>
<dbReference type="Pfam" id="PF00355">
    <property type="entry name" value="Rieske"/>
    <property type="match status" value="1"/>
</dbReference>
<reference evidence="13" key="1">
    <citation type="submission" date="2024-07" db="EMBL/GenBank/DDBJ databases">
        <title>Two chromosome-level genome assemblies of Korean endemic species Abeliophyllum distichum and Forsythia ovata (Oleaceae).</title>
        <authorList>
            <person name="Jang H."/>
        </authorList>
    </citation>
    <scope>NUCLEOTIDE SEQUENCE [LARGE SCALE GENOMIC DNA]</scope>
</reference>
<dbReference type="InterPro" id="IPR036922">
    <property type="entry name" value="Rieske_2Fe-2S_sf"/>
</dbReference>
<proteinExistence type="predicted"/>
<evidence type="ECO:0000256" key="2">
    <source>
        <dbReference type="ARBA" id="ARBA00022692"/>
    </source>
</evidence>
<evidence type="ECO:0000256" key="9">
    <source>
        <dbReference type="ARBA" id="ARBA00023014"/>
    </source>
</evidence>
<feature type="domain" description="Rieske" evidence="11">
    <location>
        <begin position="22"/>
        <end position="101"/>
    </location>
</feature>
<dbReference type="GO" id="GO:0016020">
    <property type="term" value="C:membrane"/>
    <property type="evidence" value="ECO:0007669"/>
    <property type="project" value="UniProtKB-SubCell"/>
</dbReference>
<keyword evidence="13" id="KW-1185">Reference proteome</keyword>
<keyword evidence="4" id="KW-0479">Metal-binding</keyword>
<comment type="subcellular location">
    <subcellularLocation>
        <location evidence="1">Membrane</location>
    </subcellularLocation>
</comment>
<dbReference type="PROSITE" id="PS51296">
    <property type="entry name" value="RIESKE"/>
    <property type="match status" value="1"/>
</dbReference>
<keyword evidence="2" id="KW-0812">Transmembrane</keyword>
<dbReference type="PANTHER" id="PTHR21266">
    <property type="entry name" value="IRON-SULFUR DOMAIN CONTAINING PROTEIN"/>
    <property type="match status" value="1"/>
</dbReference>
<protein>
    <submittedName>
        <fullName evidence="12">Protochlorophyllide-dependent translocon component 52</fullName>
    </submittedName>
</protein>
<evidence type="ECO:0000256" key="6">
    <source>
        <dbReference type="ARBA" id="ARBA00022989"/>
    </source>
</evidence>
<dbReference type="PANTHER" id="PTHR21266:SF32">
    <property type="entry name" value="CHOLESTEROL 7-DESATURASE NVD"/>
    <property type="match status" value="1"/>
</dbReference>
<dbReference type="SUPFAM" id="SSF50022">
    <property type="entry name" value="ISP domain"/>
    <property type="match status" value="1"/>
</dbReference>
<dbReference type="EMBL" id="JBFOLJ010000002">
    <property type="protein sequence ID" value="KAL2552298.1"/>
    <property type="molecule type" value="Genomic_DNA"/>
</dbReference>
<evidence type="ECO:0000256" key="1">
    <source>
        <dbReference type="ARBA" id="ARBA00004370"/>
    </source>
</evidence>
<evidence type="ECO:0000256" key="4">
    <source>
        <dbReference type="ARBA" id="ARBA00022723"/>
    </source>
</evidence>
<dbReference type="Proteomes" id="UP001604277">
    <property type="component" value="Unassembled WGS sequence"/>
</dbReference>
<keyword evidence="10" id="KW-0472">Membrane</keyword>
<keyword evidence="8" id="KW-0408">Iron</keyword>
<dbReference type="GO" id="GO:0016491">
    <property type="term" value="F:oxidoreductase activity"/>
    <property type="evidence" value="ECO:0007669"/>
    <property type="project" value="UniProtKB-KW"/>
</dbReference>
<dbReference type="GO" id="GO:0051537">
    <property type="term" value="F:2 iron, 2 sulfur cluster binding"/>
    <property type="evidence" value="ECO:0007669"/>
    <property type="project" value="UniProtKB-KW"/>
</dbReference>
<evidence type="ECO:0000256" key="3">
    <source>
        <dbReference type="ARBA" id="ARBA00022714"/>
    </source>
</evidence>
<evidence type="ECO:0000256" key="8">
    <source>
        <dbReference type="ARBA" id="ARBA00023004"/>
    </source>
</evidence>
<gene>
    <name evidence="12" type="ORF">Fot_05917</name>
</gene>
<organism evidence="12 13">
    <name type="scientific">Forsythia ovata</name>
    <dbReference type="NCBI Taxonomy" id="205694"/>
    <lineage>
        <taxon>Eukaryota</taxon>
        <taxon>Viridiplantae</taxon>
        <taxon>Streptophyta</taxon>
        <taxon>Embryophyta</taxon>
        <taxon>Tracheophyta</taxon>
        <taxon>Spermatophyta</taxon>
        <taxon>Magnoliopsida</taxon>
        <taxon>eudicotyledons</taxon>
        <taxon>Gunneridae</taxon>
        <taxon>Pentapetalae</taxon>
        <taxon>asterids</taxon>
        <taxon>lamiids</taxon>
        <taxon>Lamiales</taxon>
        <taxon>Oleaceae</taxon>
        <taxon>Forsythieae</taxon>
        <taxon>Forsythia</taxon>
    </lineage>
</organism>
<evidence type="ECO:0000256" key="10">
    <source>
        <dbReference type="ARBA" id="ARBA00023136"/>
    </source>
</evidence>
<keyword evidence="6" id="KW-1133">Transmembrane helix</keyword>
<evidence type="ECO:0000256" key="7">
    <source>
        <dbReference type="ARBA" id="ARBA00023002"/>
    </source>
</evidence>
<accession>A0ABD1WRJ3</accession>
<keyword evidence="9" id="KW-0411">Iron-sulfur</keyword>
<sequence length="101" mass="11940">MRMNLKTEAENQEEKFDCYDQWYTVIPICDLHKRRPHEKRDGNDNDWKVFDDNCLHRLSQGRIDQWGRLPCVYHSWCFGASASSSLKHTGMAFHCYVGMAI</sequence>
<keyword evidence="3" id="KW-0001">2Fe-2S</keyword>
<evidence type="ECO:0000313" key="13">
    <source>
        <dbReference type="Proteomes" id="UP001604277"/>
    </source>
</evidence>
<keyword evidence="7" id="KW-0560">Oxidoreductase</keyword>
<dbReference type="GO" id="GO:0046872">
    <property type="term" value="F:metal ion binding"/>
    <property type="evidence" value="ECO:0007669"/>
    <property type="project" value="UniProtKB-KW"/>
</dbReference>
<evidence type="ECO:0000259" key="11">
    <source>
        <dbReference type="PROSITE" id="PS51296"/>
    </source>
</evidence>
<dbReference type="Gene3D" id="2.102.10.10">
    <property type="entry name" value="Rieske [2Fe-2S] iron-sulphur domain"/>
    <property type="match status" value="1"/>
</dbReference>
<evidence type="ECO:0000313" key="12">
    <source>
        <dbReference type="EMBL" id="KAL2552298.1"/>
    </source>
</evidence>
<dbReference type="AlphaFoldDB" id="A0ABD1WRJ3"/>
<name>A0ABD1WRJ3_9LAMI</name>
<dbReference type="InterPro" id="IPR050584">
    <property type="entry name" value="Cholesterol_7-desaturase"/>
</dbReference>